<keyword evidence="1" id="KW-0540">Nuclease</keyword>
<evidence type="ECO:0000259" key="4">
    <source>
        <dbReference type="SMART" id="SM00479"/>
    </source>
</evidence>
<dbReference type="InterPro" id="IPR013520">
    <property type="entry name" value="Ribonucl_H"/>
</dbReference>
<dbReference type="PANTHER" id="PTHR30231">
    <property type="entry name" value="DNA POLYMERASE III SUBUNIT EPSILON"/>
    <property type="match status" value="1"/>
</dbReference>
<dbReference type="SMART" id="SM00479">
    <property type="entry name" value="EXOIII"/>
    <property type="match status" value="1"/>
</dbReference>
<evidence type="ECO:0000256" key="2">
    <source>
        <dbReference type="ARBA" id="ARBA00022801"/>
    </source>
</evidence>
<dbReference type="Pfam" id="PF00929">
    <property type="entry name" value="RNase_T"/>
    <property type="match status" value="1"/>
</dbReference>
<accession>A0A167CCX5</accession>
<reference evidence="5 6" key="1">
    <citation type="submission" date="2013-07" db="EMBL/GenBank/DDBJ databases">
        <title>Comparative Genomic and Metabolomic Analysis of Twelve Strains of Pseudoalteromonas luteoviolacea.</title>
        <authorList>
            <person name="Vynne N.G."/>
            <person name="Mansson M."/>
            <person name="Gram L."/>
        </authorList>
    </citation>
    <scope>NUCLEOTIDE SEQUENCE [LARGE SCALE GENOMIC DNA]</scope>
    <source>
        <strain evidence="5 6">DSM 6061</strain>
    </source>
</reference>
<dbReference type="GO" id="GO:0008408">
    <property type="term" value="F:3'-5' exonuclease activity"/>
    <property type="evidence" value="ECO:0007669"/>
    <property type="project" value="TreeGrafter"/>
</dbReference>
<sequence>MRWKFPWFFKHGAARELWLDSELVVLDLELTGLDPTQHEIVSAAWVIIRRGRIVLAESRYLINRSVKSLAQSPVYHGIDDAQLAKGVDIKVIMREFAEALEGRVLVCHHTALDWAFIKKSFAALGIATRPNQMIDTLKIEKSRLLRQHQQVIQDQLRLPACRERYGLPDYQNHNALSDALATAELLLAQVNHLGSEKHVKLSALV</sequence>
<proteinExistence type="predicted"/>
<dbReference type="GO" id="GO:0006259">
    <property type="term" value="P:DNA metabolic process"/>
    <property type="evidence" value="ECO:0007669"/>
    <property type="project" value="UniProtKB-ARBA"/>
</dbReference>
<comment type="caution">
    <text evidence="5">The sequence shown here is derived from an EMBL/GenBank/DDBJ whole genome shotgun (WGS) entry which is preliminary data.</text>
</comment>
<dbReference type="GO" id="GO:0003676">
    <property type="term" value="F:nucleic acid binding"/>
    <property type="evidence" value="ECO:0007669"/>
    <property type="project" value="InterPro"/>
</dbReference>
<evidence type="ECO:0000256" key="1">
    <source>
        <dbReference type="ARBA" id="ARBA00022722"/>
    </source>
</evidence>
<dbReference type="EMBL" id="AUYB01000013">
    <property type="protein sequence ID" value="KZN47512.1"/>
    <property type="molecule type" value="Genomic_DNA"/>
</dbReference>
<evidence type="ECO:0000313" key="5">
    <source>
        <dbReference type="EMBL" id="KZN47512.1"/>
    </source>
</evidence>
<evidence type="ECO:0000256" key="3">
    <source>
        <dbReference type="ARBA" id="ARBA00022839"/>
    </source>
</evidence>
<dbReference type="CDD" id="cd06127">
    <property type="entry name" value="DEDDh"/>
    <property type="match status" value="1"/>
</dbReference>
<keyword evidence="6" id="KW-1185">Reference proteome</keyword>
<evidence type="ECO:0000313" key="6">
    <source>
        <dbReference type="Proteomes" id="UP000076643"/>
    </source>
</evidence>
<dbReference type="AlphaFoldDB" id="A0A167CCX5"/>
<dbReference type="GO" id="GO:0005829">
    <property type="term" value="C:cytosol"/>
    <property type="evidence" value="ECO:0007669"/>
    <property type="project" value="TreeGrafter"/>
</dbReference>
<dbReference type="Proteomes" id="UP000076643">
    <property type="component" value="Unassembled WGS sequence"/>
</dbReference>
<dbReference type="Gene3D" id="3.30.420.10">
    <property type="entry name" value="Ribonuclease H-like superfamily/Ribonuclease H"/>
    <property type="match status" value="1"/>
</dbReference>
<dbReference type="InterPro" id="IPR036397">
    <property type="entry name" value="RNaseH_sf"/>
</dbReference>
<dbReference type="InterPro" id="IPR012337">
    <property type="entry name" value="RNaseH-like_sf"/>
</dbReference>
<dbReference type="PATRIC" id="fig|1365250.3.peg.168"/>
<protein>
    <recommendedName>
        <fullName evidence="4">Exonuclease domain-containing protein</fullName>
    </recommendedName>
</protein>
<keyword evidence="2" id="KW-0378">Hydrolase</keyword>
<gene>
    <name evidence="5" type="ORF">N475_06440</name>
</gene>
<dbReference type="GeneID" id="57364630"/>
<dbReference type="PANTHER" id="PTHR30231:SF4">
    <property type="entry name" value="PROTEIN NEN2"/>
    <property type="match status" value="1"/>
</dbReference>
<keyword evidence="3" id="KW-0269">Exonuclease</keyword>
<dbReference type="SUPFAM" id="SSF53098">
    <property type="entry name" value="Ribonuclease H-like"/>
    <property type="match status" value="1"/>
</dbReference>
<dbReference type="RefSeq" id="WP_063356647.1">
    <property type="nucleotide sequence ID" value="NZ_AQHB01000039.1"/>
</dbReference>
<feature type="domain" description="Exonuclease" evidence="4">
    <location>
        <begin position="22"/>
        <end position="195"/>
    </location>
</feature>
<name>A0A167CCX5_9GAMM</name>
<organism evidence="5 6">
    <name type="scientific">Pseudoalteromonas luteoviolacea DSM 6061</name>
    <dbReference type="NCBI Taxonomy" id="1365250"/>
    <lineage>
        <taxon>Bacteria</taxon>
        <taxon>Pseudomonadati</taxon>
        <taxon>Pseudomonadota</taxon>
        <taxon>Gammaproteobacteria</taxon>
        <taxon>Alteromonadales</taxon>
        <taxon>Pseudoalteromonadaceae</taxon>
        <taxon>Pseudoalteromonas</taxon>
    </lineage>
</organism>